<organism evidence="1 2">
    <name type="scientific">Paracoccus yeei</name>
    <dbReference type="NCBI Taxonomy" id="147645"/>
    <lineage>
        <taxon>Bacteria</taxon>
        <taxon>Pseudomonadati</taxon>
        <taxon>Pseudomonadota</taxon>
        <taxon>Alphaproteobacteria</taxon>
        <taxon>Rhodobacterales</taxon>
        <taxon>Paracoccaceae</taxon>
        <taxon>Paracoccus</taxon>
    </lineage>
</organism>
<evidence type="ECO:0000313" key="2">
    <source>
        <dbReference type="Proteomes" id="UP000324507"/>
    </source>
</evidence>
<evidence type="ECO:0000313" key="1">
    <source>
        <dbReference type="EMBL" id="QEU09051.1"/>
    </source>
</evidence>
<accession>A0A5P2QSL6</accession>
<dbReference type="AlphaFoldDB" id="A0A5P2QSL6"/>
<proteinExistence type="predicted"/>
<dbReference type="InterPro" id="IPR059206">
    <property type="entry name" value="Sll1717-like"/>
</dbReference>
<protein>
    <submittedName>
        <fullName evidence="1">ATPase</fullName>
    </submittedName>
</protein>
<gene>
    <name evidence="1" type="ORF">FOB51_14175</name>
</gene>
<dbReference type="Proteomes" id="UP000324507">
    <property type="component" value="Chromosome"/>
</dbReference>
<sequence length="508" mass="58051">MIDWIDFGKVSAERDENLSEYFFENGVLQEVIRNRFNFLVLGRKGAGKTAVFQHLGENPEKYLGKEDRLESLSLQDYSWDIHSLLAADGKASSIAYIQSWKYVIYLLAVSKIADGNNVTREIRTASKIIKRIYGSPAPSLGELVGQKIFQLSRLKLPGGALALDEANLESVSLDGGEISFSDVKSDLTLQISLNQSIERLTTIFEGALLAQFEEKASRFFVAFDRIDEAWDATSYEASQLIISGLIGACEYINLKFKGSLRPIVFLREDIFETIDLNDKNKLKTDCGELLAWSKSGLTRLILERVNFFARANSEPDVLRIEDLFDRDQMRQQRAPFDHIMLRTMVRPRDFIRFLNLVKQDMVERRDNVFEEEVVNPDRLECQAIYNVEAKYSEWLVDELKDEWRAQFPQIIQLFEAIQSTGTTNFTADDLKAALLKLGVNCTDAEVKSYLKFLYDNSIIGFRVGKSNQWKFRCFFNSQGFIESDVYKVHDGIHRGLNLTETRAASQTS</sequence>
<name>A0A5P2QSL6_9RHOB</name>
<dbReference type="EMBL" id="CP044081">
    <property type="protein sequence ID" value="QEU09051.1"/>
    <property type="molecule type" value="Genomic_DNA"/>
</dbReference>
<dbReference type="NCBIfam" id="NF047389">
    <property type="entry name" value="ATPase_Sll1717"/>
    <property type="match status" value="1"/>
</dbReference>
<reference evidence="1 2" key="1">
    <citation type="submission" date="2019-09" db="EMBL/GenBank/DDBJ databases">
        <title>FDA dAtabase for Regulatory Grade micrObial Sequences (FDA-ARGOS): Supporting development and validation of Infectious Disease Dx tests.</title>
        <authorList>
            <person name="Sciortino C."/>
            <person name="Tallon L."/>
            <person name="Sadzewicz L."/>
            <person name="Vavikolanu K."/>
            <person name="Mehta A."/>
            <person name="Aluvathingal J."/>
            <person name="Nadendla S."/>
            <person name="Nandy P."/>
            <person name="Geyer C."/>
            <person name="Yan Y."/>
            <person name="Sichtig H."/>
        </authorList>
    </citation>
    <scope>NUCLEOTIDE SEQUENCE [LARGE SCALE GENOMIC DNA]</scope>
    <source>
        <strain evidence="1 2">FDAARGOS_643</strain>
    </source>
</reference>